<evidence type="ECO:0000313" key="8">
    <source>
        <dbReference type="EMBL" id="KIL38789.1"/>
    </source>
</evidence>
<dbReference type="PANTHER" id="PTHR43649">
    <property type="entry name" value="ARABINOSE-BINDING PROTEIN-RELATED"/>
    <property type="match status" value="1"/>
</dbReference>
<sequence length="344" mass="36848">MRKALPLMLSLALTAGLAAACSNSNNTGGADKSGQPSNAPSASSSSPQPEKKITYNIFRNFNSPEYPEDGGPAKKIVLDALAKAGLTGIDYKVTLASGPDYATKLNLFAASGNLPDYFSIDVQTMARFADQGLILPLDDLLKNAPNVMKVIKQGDLDNLKYNGKIYALPVGYRPEPFNGPNTEGLVIRKDWLDNLGLKEPTTIAELHDVLKAFVTQDPDKNGKNDTVGLSASKTAFFNFVFGSFGVIPAAGNGAGGQALYWSERDGQLKPNVVLPETKQALALLQSWYKEGLIDPEFLVNESKQVQEKVISSKTGVYEGSAFDGDPKQPVFSSLLKATPTAKLN</sequence>
<feature type="chain" id="PRO_5046735377" description="Extracellular solute-binding protein" evidence="7">
    <location>
        <begin position="21"/>
        <end position="344"/>
    </location>
</feature>
<evidence type="ECO:0000256" key="7">
    <source>
        <dbReference type="SAM" id="SignalP"/>
    </source>
</evidence>
<evidence type="ECO:0000313" key="9">
    <source>
        <dbReference type="Proteomes" id="UP000031967"/>
    </source>
</evidence>
<dbReference type="InterPro" id="IPR006059">
    <property type="entry name" value="SBP"/>
</dbReference>
<evidence type="ECO:0008006" key="10">
    <source>
        <dbReference type="Google" id="ProtNLM"/>
    </source>
</evidence>
<protein>
    <recommendedName>
        <fullName evidence="10">Extracellular solute-binding protein</fullName>
    </recommendedName>
</protein>
<comment type="caution">
    <text evidence="8">The sequence shown here is derived from an EMBL/GenBank/DDBJ whole genome shotgun (WGS) entry which is preliminary data.</text>
</comment>
<dbReference type="EMBL" id="JXAK01000051">
    <property type="protein sequence ID" value="KIL38789.1"/>
    <property type="molecule type" value="Genomic_DNA"/>
</dbReference>
<evidence type="ECO:0000256" key="3">
    <source>
        <dbReference type="ARBA" id="ARBA00023136"/>
    </source>
</evidence>
<dbReference type="InterPro" id="IPR050490">
    <property type="entry name" value="Bact_solute-bd_prot1"/>
</dbReference>
<evidence type="ECO:0000256" key="6">
    <source>
        <dbReference type="SAM" id="MobiDB-lite"/>
    </source>
</evidence>
<dbReference type="Pfam" id="PF01547">
    <property type="entry name" value="SBP_bac_1"/>
    <property type="match status" value="1"/>
</dbReference>
<evidence type="ECO:0000256" key="2">
    <source>
        <dbReference type="ARBA" id="ARBA00022729"/>
    </source>
</evidence>
<keyword evidence="9" id="KW-1185">Reference proteome</keyword>
<reference evidence="8 9" key="1">
    <citation type="submission" date="2014-12" db="EMBL/GenBank/DDBJ databases">
        <title>Draft genome sequence of Paenibacillus kamchatkensis strain B-2647.</title>
        <authorList>
            <person name="Karlyshev A.V."/>
            <person name="Kudryashova E.B."/>
        </authorList>
    </citation>
    <scope>NUCLEOTIDE SEQUENCE [LARGE SCALE GENOMIC DNA]</scope>
    <source>
        <strain evidence="8 9">VKM B-2647</strain>
    </source>
</reference>
<organism evidence="8 9">
    <name type="scientific">Gordoniibacillus kamchatkensis</name>
    <dbReference type="NCBI Taxonomy" id="1590651"/>
    <lineage>
        <taxon>Bacteria</taxon>
        <taxon>Bacillati</taxon>
        <taxon>Bacillota</taxon>
        <taxon>Bacilli</taxon>
        <taxon>Bacillales</taxon>
        <taxon>Paenibacillaceae</taxon>
        <taxon>Gordoniibacillus</taxon>
    </lineage>
</organism>
<keyword evidence="5" id="KW-0449">Lipoprotein</keyword>
<evidence type="ECO:0000256" key="4">
    <source>
        <dbReference type="ARBA" id="ARBA00023139"/>
    </source>
</evidence>
<proteinExistence type="predicted"/>
<feature type="region of interest" description="Disordered" evidence="6">
    <location>
        <begin position="24"/>
        <end position="49"/>
    </location>
</feature>
<name>A0ABR5ACM0_9BACL</name>
<dbReference type="Proteomes" id="UP000031967">
    <property type="component" value="Unassembled WGS sequence"/>
</dbReference>
<keyword evidence="3" id="KW-0472">Membrane</keyword>
<dbReference type="SUPFAM" id="SSF53850">
    <property type="entry name" value="Periplasmic binding protein-like II"/>
    <property type="match status" value="1"/>
</dbReference>
<evidence type="ECO:0000256" key="5">
    <source>
        <dbReference type="ARBA" id="ARBA00023288"/>
    </source>
</evidence>
<dbReference type="Gene3D" id="3.40.190.10">
    <property type="entry name" value="Periplasmic binding protein-like II"/>
    <property type="match status" value="2"/>
</dbReference>
<gene>
    <name evidence="8" type="ORF">SD70_24190</name>
</gene>
<evidence type="ECO:0000256" key="1">
    <source>
        <dbReference type="ARBA" id="ARBA00022475"/>
    </source>
</evidence>
<keyword evidence="2 7" id="KW-0732">Signal</keyword>
<feature type="compositionally biased region" description="Low complexity" evidence="6">
    <location>
        <begin position="33"/>
        <end position="48"/>
    </location>
</feature>
<keyword evidence="4" id="KW-0564">Palmitate</keyword>
<accession>A0ABR5ACM0</accession>
<dbReference type="PANTHER" id="PTHR43649:SF33">
    <property type="entry name" value="POLYGALACTURONAN_RHAMNOGALACTURONAN-BINDING PROTEIN YTCQ"/>
    <property type="match status" value="1"/>
</dbReference>
<keyword evidence="1" id="KW-1003">Cell membrane</keyword>
<dbReference type="PROSITE" id="PS51257">
    <property type="entry name" value="PROKAR_LIPOPROTEIN"/>
    <property type="match status" value="1"/>
</dbReference>
<dbReference type="RefSeq" id="WP_041050457.1">
    <property type="nucleotide sequence ID" value="NZ_JXAK01000051.1"/>
</dbReference>
<feature type="signal peptide" evidence="7">
    <location>
        <begin position="1"/>
        <end position="20"/>
    </location>
</feature>